<dbReference type="PANTHER" id="PTHR11552">
    <property type="entry name" value="GLUCOSE-METHANOL-CHOLINE GMC OXIDOREDUCTASE"/>
    <property type="match status" value="1"/>
</dbReference>
<dbReference type="InterPro" id="IPR007867">
    <property type="entry name" value="GMC_OxRtase_C"/>
</dbReference>
<protein>
    <submittedName>
        <fullName evidence="5">Glucose dehydrogenase [FAD, quinone]-like</fullName>
    </submittedName>
</protein>
<sequence length="580" mass="65162">MDTLRIKNKKVNERGRNQKKIKEYDFIVVGAGSAGCVVANRLSEIKGWKILLLEAGGEEPDVTSVPAFATALGRSNIDWKYTTQPEKLTCRSLKGQTCTWTSGKTMGGSSAINYLVYMRGNSHDYNNWAEMGNYGWTYNEVLPYFKKSENNRDQASKDSYYHSVNGPLTVERFSYTDINTVMLVAAFKEKGLPVKDLNEEDNFGTNIGLSTSRNGRRVSTNIAFIKPIRNERKNLHIITNAHVTKINIDSETQVAKGVTYYKNGVRYEVIAKKEVIVSSGSLNSPKLLMLSGIGPEEELQKFDIPVLSDLSVGQNLQDHVTTNALIMSISNKTSTLISAPKMLNKIKRYYKQKHKKTGPISSTSLLNSIAFVKTKYATDDVPDIQIHFNGRNVEDFYSDPTTYLTTDFLPLPFYNGIGARPLLLVPKSKGFLLLNKTDPIYGQPLIYTRFFTVKKDVDVLVEGMRYVVSLENTKTFKYIGARFVRVPVKGCTQHVWGSYDYFACLLTQYTTTIFHPVGTCRMGPAWDKDAVVDPRLKVYGIHNLRVVDASIMPVIVRGNTNAPTIMIGEKASDMIKEDWL</sequence>
<keyword evidence="2" id="KW-0274">FAD</keyword>
<dbReference type="GO" id="GO:0016614">
    <property type="term" value="F:oxidoreductase activity, acting on CH-OH group of donors"/>
    <property type="evidence" value="ECO:0007669"/>
    <property type="project" value="InterPro"/>
</dbReference>
<dbReference type="InterPro" id="IPR036188">
    <property type="entry name" value="FAD/NAD-bd_sf"/>
</dbReference>
<dbReference type="InterPro" id="IPR000172">
    <property type="entry name" value="GMC_OxRdtase_N"/>
</dbReference>
<dbReference type="SUPFAM" id="SSF54373">
    <property type="entry name" value="FAD-linked reductases, C-terminal domain"/>
    <property type="match status" value="1"/>
</dbReference>
<evidence type="ECO:0000313" key="5">
    <source>
        <dbReference type="RefSeq" id="XP_026497751.2"/>
    </source>
</evidence>
<dbReference type="GO" id="GO:0050660">
    <property type="term" value="F:flavin adenine dinucleotide binding"/>
    <property type="evidence" value="ECO:0007669"/>
    <property type="project" value="InterPro"/>
</dbReference>
<dbReference type="InterPro" id="IPR012132">
    <property type="entry name" value="GMC_OxRdtase"/>
</dbReference>
<dbReference type="Pfam" id="PF00732">
    <property type="entry name" value="GMC_oxred_N"/>
    <property type="match status" value="1"/>
</dbReference>
<dbReference type="RefSeq" id="XP_026497751.2">
    <property type="nucleotide sequence ID" value="XM_026641966.2"/>
</dbReference>
<dbReference type="SUPFAM" id="SSF51905">
    <property type="entry name" value="FAD/NAD(P)-binding domain"/>
    <property type="match status" value="1"/>
</dbReference>
<dbReference type="AlphaFoldDB" id="A0A8B8IPK2"/>
<dbReference type="PROSITE" id="PS00624">
    <property type="entry name" value="GMC_OXRED_2"/>
    <property type="match status" value="1"/>
</dbReference>
<dbReference type="Gene3D" id="3.30.560.10">
    <property type="entry name" value="Glucose Oxidase, domain 3"/>
    <property type="match status" value="1"/>
</dbReference>
<evidence type="ECO:0000256" key="2">
    <source>
        <dbReference type="PIRSR" id="PIRSR000137-2"/>
    </source>
</evidence>
<comment type="cofactor">
    <cofactor evidence="2">
        <name>FAD</name>
        <dbReference type="ChEBI" id="CHEBI:57692"/>
    </cofactor>
</comment>
<evidence type="ECO:0000256" key="1">
    <source>
        <dbReference type="ARBA" id="ARBA00010790"/>
    </source>
</evidence>
<feature type="domain" description="Glucose-methanol-choline oxidoreductase N-terminal" evidence="3">
    <location>
        <begin position="280"/>
        <end position="294"/>
    </location>
</feature>
<name>A0A8B8IPK2_VANTA</name>
<feature type="binding site" evidence="2">
    <location>
        <begin position="113"/>
        <end position="116"/>
    </location>
    <ligand>
        <name>FAD</name>
        <dbReference type="ChEBI" id="CHEBI:57692"/>
    </ligand>
</feature>
<evidence type="ECO:0000313" key="4">
    <source>
        <dbReference type="Proteomes" id="UP001652626"/>
    </source>
</evidence>
<proteinExistence type="inferred from homology"/>
<reference evidence="5" key="1">
    <citation type="submission" date="2025-08" db="UniProtKB">
        <authorList>
            <consortium name="RefSeq"/>
        </authorList>
    </citation>
    <scope>IDENTIFICATION</scope>
    <source>
        <tissue evidence="5">Whole body</tissue>
    </source>
</reference>
<organism evidence="4 5">
    <name type="scientific">Vanessa tameamea</name>
    <name type="common">Kamehameha butterfly</name>
    <dbReference type="NCBI Taxonomy" id="334116"/>
    <lineage>
        <taxon>Eukaryota</taxon>
        <taxon>Metazoa</taxon>
        <taxon>Ecdysozoa</taxon>
        <taxon>Arthropoda</taxon>
        <taxon>Hexapoda</taxon>
        <taxon>Insecta</taxon>
        <taxon>Pterygota</taxon>
        <taxon>Neoptera</taxon>
        <taxon>Endopterygota</taxon>
        <taxon>Lepidoptera</taxon>
        <taxon>Glossata</taxon>
        <taxon>Ditrysia</taxon>
        <taxon>Papilionoidea</taxon>
        <taxon>Nymphalidae</taxon>
        <taxon>Nymphalinae</taxon>
        <taxon>Vanessa</taxon>
    </lineage>
</organism>
<gene>
    <name evidence="5" type="primary">LOC113401890</name>
</gene>
<dbReference type="Gene3D" id="3.50.50.60">
    <property type="entry name" value="FAD/NAD(P)-binding domain"/>
    <property type="match status" value="1"/>
</dbReference>
<dbReference type="Pfam" id="PF05199">
    <property type="entry name" value="GMC_oxred_C"/>
    <property type="match status" value="1"/>
</dbReference>
<dbReference type="OrthoDB" id="269227at2759"/>
<dbReference type="OMA" id="NTGHWEL"/>
<evidence type="ECO:0000259" key="3">
    <source>
        <dbReference type="PROSITE" id="PS00624"/>
    </source>
</evidence>
<dbReference type="Proteomes" id="UP001652626">
    <property type="component" value="Chromosome 23"/>
</dbReference>
<dbReference type="GeneID" id="113401890"/>
<dbReference type="PIRSF" id="PIRSF000137">
    <property type="entry name" value="Alcohol_oxidase"/>
    <property type="match status" value="1"/>
</dbReference>
<keyword evidence="4" id="KW-1185">Reference proteome</keyword>
<accession>A0A8B8IPK2</accession>
<comment type="similarity">
    <text evidence="1">Belongs to the GMC oxidoreductase family.</text>
</comment>
<dbReference type="PANTHER" id="PTHR11552:SF154">
    <property type="entry name" value="FI04917P"/>
    <property type="match status" value="1"/>
</dbReference>
<keyword evidence="2" id="KW-0285">Flavoprotein</keyword>
<feature type="binding site" evidence="2">
    <location>
        <position position="243"/>
    </location>
    <ligand>
        <name>FAD</name>
        <dbReference type="ChEBI" id="CHEBI:57692"/>
    </ligand>
</feature>